<feature type="binding site" evidence="1">
    <location>
        <position position="87"/>
    </location>
    <ligand>
        <name>Zn(2+)</name>
        <dbReference type="ChEBI" id="CHEBI:29105"/>
    </ligand>
</feature>
<evidence type="ECO:0000256" key="1">
    <source>
        <dbReference type="PIRSR" id="PIRSR602481-1"/>
    </source>
</evidence>
<evidence type="ECO:0000313" key="4">
    <source>
        <dbReference type="Proteomes" id="UP000199021"/>
    </source>
</evidence>
<dbReference type="PANTHER" id="PTHR33202:SF7">
    <property type="entry name" value="FERRIC UPTAKE REGULATION PROTEIN"/>
    <property type="match status" value="1"/>
</dbReference>
<dbReference type="OrthoDB" id="594893at2"/>
<dbReference type="AlphaFoldDB" id="A0A1H9C7U1"/>
<dbReference type="Gene3D" id="1.10.10.10">
    <property type="entry name" value="Winged helix-like DNA-binding domain superfamily/Winged helix DNA-binding domain"/>
    <property type="match status" value="1"/>
</dbReference>
<evidence type="ECO:0000313" key="3">
    <source>
        <dbReference type="EMBL" id="SEP97209.1"/>
    </source>
</evidence>
<gene>
    <name evidence="3" type="ORF">SAMN05444359_10495</name>
</gene>
<dbReference type="InterPro" id="IPR036388">
    <property type="entry name" value="WH-like_DNA-bd_sf"/>
</dbReference>
<feature type="binding site" evidence="1">
    <location>
        <position position="124"/>
    </location>
    <ligand>
        <name>Zn(2+)</name>
        <dbReference type="ChEBI" id="CHEBI:29105"/>
    </ligand>
</feature>
<dbReference type="InParanoid" id="A0A1H9C7U1"/>
<keyword evidence="1" id="KW-0479">Metal-binding</keyword>
<proteinExistence type="predicted"/>
<feature type="binding site" evidence="1">
    <location>
        <position position="90"/>
    </location>
    <ligand>
        <name>Zn(2+)</name>
        <dbReference type="ChEBI" id="CHEBI:29105"/>
    </ligand>
</feature>
<dbReference type="Pfam" id="PF01475">
    <property type="entry name" value="FUR"/>
    <property type="match status" value="1"/>
</dbReference>
<keyword evidence="2" id="KW-0408">Iron</keyword>
<dbReference type="Proteomes" id="UP000199021">
    <property type="component" value="Unassembled WGS sequence"/>
</dbReference>
<dbReference type="GO" id="GO:0003700">
    <property type="term" value="F:DNA-binding transcription factor activity"/>
    <property type="evidence" value="ECO:0007669"/>
    <property type="project" value="InterPro"/>
</dbReference>
<dbReference type="PANTHER" id="PTHR33202">
    <property type="entry name" value="ZINC UPTAKE REGULATION PROTEIN"/>
    <property type="match status" value="1"/>
</dbReference>
<dbReference type="GO" id="GO:0008270">
    <property type="term" value="F:zinc ion binding"/>
    <property type="evidence" value="ECO:0007669"/>
    <property type="project" value="TreeGrafter"/>
</dbReference>
<feature type="binding site" evidence="2">
    <location>
        <position position="99"/>
    </location>
    <ligand>
        <name>Fe cation</name>
        <dbReference type="ChEBI" id="CHEBI:24875"/>
    </ligand>
</feature>
<comment type="cofactor">
    <cofactor evidence="2">
        <name>Mn(2+)</name>
        <dbReference type="ChEBI" id="CHEBI:29035"/>
    </cofactor>
    <cofactor evidence="2">
        <name>Fe(2+)</name>
        <dbReference type="ChEBI" id="CHEBI:29033"/>
    </cofactor>
    <text evidence="2">Binds 1 Mn(2+) or Fe(2+) ion per subunit.</text>
</comment>
<dbReference type="InterPro" id="IPR036390">
    <property type="entry name" value="WH_DNA-bd_sf"/>
</dbReference>
<sequence length="127" mass="14219">MARRKTKSQTAILDLLQKEPNALSHDGITAKLEEGMDRVTIYRILNRFVEDGLAHRIVADDGRQYFASCKADCSHDHTAHGHLHFRCVVCDQVECVPGEVDYRLPDGYRVDNSNIILSGSCKTCSEA</sequence>
<feature type="binding site" evidence="1">
    <location>
        <position position="121"/>
    </location>
    <ligand>
        <name>Zn(2+)</name>
        <dbReference type="ChEBI" id="CHEBI:29105"/>
    </ligand>
</feature>
<organism evidence="3 4">
    <name type="scientific">Neolewinella agarilytica</name>
    <dbReference type="NCBI Taxonomy" id="478744"/>
    <lineage>
        <taxon>Bacteria</taxon>
        <taxon>Pseudomonadati</taxon>
        <taxon>Bacteroidota</taxon>
        <taxon>Saprospiria</taxon>
        <taxon>Saprospirales</taxon>
        <taxon>Lewinellaceae</taxon>
        <taxon>Neolewinella</taxon>
    </lineage>
</organism>
<dbReference type="SUPFAM" id="SSF46785">
    <property type="entry name" value="Winged helix' DNA-binding domain"/>
    <property type="match status" value="1"/>
</dbReference>
<dbReference type="STRING" id="478744.SAMN05444359_10495"/>
<name>A0A1H9C7U1_9BACT</name>
<accession>A0A1H9C7U1</accession>
<comment type="cofactor">
    <cofactor evidence="1">
        <name>Zn(2+)</name>
        <dbReference type="ChEBI" id="CHEBI:29105"/>
    </cofactor>
    <text evidence="1">Binds 1 zinc ion per subunit.</text>
</comment>
<dbReference type="InterPro" id="IPR002481">
    <property type="entry name" value="FUR"/>
</dbReference>
<dbReference type="GO" id="GO:0045892">
    <property type="term" value="P:negative regulation of DNA-templated transcription"/>
    <property type="evidence" value="ECO:0007669"/>
    <property type="project" value="TreeGrafter"/>
</dbReference>
<dbReference type="GO" id="GO:1900376">
    <property type="term" value="P:regulation of secondary metabolite biosynthetic process"/>
    <property type="evidence" value="ECO:0007669"/>
    <property type="project" value="TreeGrafter"/>
</dbReference>
<evidence type="ECO:0000256" key="2">
    <source>
        <dbReference type="PIRSR" id="PIRSR602481-2"/>
    </source>
</evidence>
<keyword evidence="4" id="KW-1185">Reference proteome</keyword>
<dbReference type="GO" id="GO:0000976">
    <property type="term" value="F:transcription cis-regulatory region binding"/>
    <property type="evidence" value="ECO:0007669"/>
    <property type="project" value="TreeGrafter"/>
</dbReference>
<reference evidence="4" key="1">
    <citation type="submission" date="2016-10" db="EMBL/GenBank/DDBJ databases">
        <authorList>
            <person name="Varghese N."/>
            <person name="Submissions S."/>
        </authorList>
    </citation>
    <scope>NUCLEOTIDE SEQUENCE [LARGE SCALE GENOMIC DNA]</scope>
    <source>
        <strain evidence="4">DSM 24740</strain>
    </source>
</reference>
<keyword evidence="1" id="KW-0862">Zinc</keyword>
<dbReference type="EMBL" id="FOFB01000004">
    <property type="protein sequence ID" value="SEP97209.1"/>
    <property type="molecule type" value="Genomic_DNA"/>
</dbReference>
<dbReference type="RefSeq" id="WP_090166196.1">
    <property type="nucleotide sequence ID" value="NZ_FOFB01000004.1"/>
</dbReference>
<protein>
    <submittedName>
        <fullName evidence="3">Fur family transcriptional regulator, ferric uptake regulator</fullName>
    </submittedName>
</protein>